<keyword evidence="2" id="KW-1185">Reference proteome</keyword>
<protein>
    <submittedName>
        <fullName evidence="1">Uncharacterized protein</fullName>
    </submittedName>
</protein>
<name>A0A9Q1C514_HOLLE</name>
<dbReference type="AlphaFoldDB" id="A0A9Q1C514"/>
<proteinExistence type="predicted"/>
<evidence type="ECO:0000313" key="1">
    <source>
        <dbReference type="EMBL" id="KAJ8039378.1"/>
    </source>
</evidence>
<dbReference type="EMBL" id="JAIZAY010000007">
    <property type="protein sequence ID" value="KAJ8039378.1"/>
    <property type="molecule type" value="Genomic_DNA"/>
</dbReference>
<gene>
    <name evidence="1" type="ORF">HOLleu_17075</name>
</gene>
<evidence type="ECO:0000313" key="2">
    <source>
        <dbReference type="Proteomes" id="UP001152320"/>
    </source>
</evidence>
<sequence>MRAPEHRAFGNLSKERCALRDLSSNFNVVIRQADKGSAVVVMDRQLYIQERYRLLNDTSVYQRTEATVISDIERDIRQLADQLHNDDVISDDMHQYAIRVNTRPARFYLLPKVHKKGVPGRPVISACGSARKDYRRLQIISFNLIYLLFLPSLRTPTTLLAEFVTLMSSHLGLYL</sequence>
<organism evidence="1 2">
    <name type="scientific">Holothuria leucospilota</name>
    <name type="common">Black long sea cucumber</name>
    <name type="synonym">Mertensiothuria leucospilota</name>
    <dbReference type="NCBI Taxonomy" id="206669"/>
    <lineage>
        <taxon>Eukaryota</taxon>
        <taxon>Metazoa</taxon>
        <taxon>Echinodermata</taxon>
        <taxon>Eleutherozoa</taxon>
        <taxon>Echinozoa</taxon>
        <taxon>Holothuroidea</taxon>
        <taxon>Aspidochirotacea</taxon>
        <taxon>Aspidochirotida</taxon>
        <taxon>Holothuriidae</taxon>
        <taxon>Holothuria</taxon>
    </lineage>
</organism>
<accession>A0A9Q1C514</accession>
<comment type="caution">
    <text evidence="1">The sequence shown here is derived from an EMBL/GenBank/DDBJ whole genome shotgun (WGS) entry which is preliminary data.</text>
</comment>
<dbReference type="Proteomes" id="UP001152320">
    <property type="component" value="Chromosome 7"/>
</dbReference>
<dbReference type="OrthoDB" id="8946688at2759"/>
<reference evidence="1" key="1">
    <citation type="submission" date="2021-10" db="EMBL/GenBank/DDBJ databases">
        <title>Tropical sea cucumber genome reveals ecological adaptation and Cuvierian tubules defense mechanism.</title>
        <authorList>
            <person name="Chen T."/>
        </authorList>
    </citation>
    <scope>NUCLEOTIDE SEQUENCE</scope>
    <source>
        <strain evidence="1">Nanhai2018</strain>
        <tissue evidence="1">Muscle</tissue>
    </source>
</reference>